<proteinExistence type="predicted"/>
<feature type="non-terminal residue" evidence="1">
    <location>
        <position position="273"/>
    </location>
</feature>
<dbReference type="EMBL" id="MU003507">
    <property type="protein sequence ID" value="KAF2470810.1"/>
    <property type="molecule type" value="Genomic_DNA"/>
</dbReference>
<evidence type="ECO:0000313" key="2">
    <source>
        <dbReference type="Proteomes" id="UP000799755"/>
    </source>
</evidence>
<comment type="caution">
    <text evidence="1">The sequence shown here is derived from an EMBL/GenBank/DDBJ whole genome shotgun (WGS) entry which is preliminary data.</text>
</comment>
<dbReference type="Proteomes" id="UP000799755">
    <property type="component" value="Unassembled WGS sequence"/>
</dbReference>
<organism evidence="1 2">
    <name type="scientific">Lindgomyces ingoldianus</name>
    <dbReference type="NCBI Taxonomy" id="673940"/>
    <lineage>
        <taxon>Eukaryota</taxon>
        <taxon>Fungi</taxon>
        <taxon>Dikarya</taxon>
        <taxon>Ascomycota</taxon>
        <taxon>Pezizomycotina</taxon>
        <taxon>Dothideomycetes</taxon>
        <taxon>Pleosporomycetidae</taxon>
        <taxon>Pleosporales</taxon>
        <taxon>Lindgomycetaceae</taxon>
        <taxon>Lindgomyces</taxon>
    </lineage>
</organism>
<gene>
    <name evidence="1" type="ORF">BDR25DRAFT_201747</name>
</gene>
<sequence length="273" mass="30481">AANMNASFVSTSLLGIAISLPILATISVILRIFARRAKGNGTFRADDWTILGTLLLCWGHSINTIVTGAIGGIDTITMAPREYANIALRTLWISGFFLITALYTVKISILLFYYHLFSINERFRQSILIMIATISAWWFSSLVCQILATDPIDASWKNAARAKHRFNFNAWYISYSGLSIFFDIVVLCFPIPMIKSLHINTKKKISILGIFWLGGFVCVSAIVRFVFLYNSIYRLTSLGQNQYSSITTAFIWAEVEPNASVIAACLPTYGPLF</sequence>
<feature type="non-terminal residue" evidence="1">
    <location>
        <position position="1"/>
    </location>
</feature>
<name>A0ACB6QXK0_9PLEO</name>
<accession>A0ACB6QXK0</accession>
<protein>
    <submittedName>
        <fullName evidence="1">GPCR, PTH-type</fullName>
    </submittedName>
</protein>
<evidence type="ECO:0000313" key="1">
    <source>
        <dbReference type="EMBL" id="KAF2470810.1"/>
    </source>
</evidence>
<keyword evidence="2" id="KW-1185">Reference proteome</keyword>
<reference evidence="1" key="1">
    <citation type="journal article" date="2020" name="Stud. Mycol.">
        <title>101 Dothideomycetes genomes: a test case for predicting lifestyles and emergence of pathogens.</title>
        <authorList>
            <person name="Haridas S."/>
            <person name="Albert R."/>
            <person name="Binder M."/>
            <person name="Bloem J."/>
            <person name="Labutti K."/>
            <person name="Salamov A."/>
            <person name="Andreopoulos B."/>
            <person name="Baker S."/>
            <person name="Barry K."/>
            <person name="Bills G."/>
            <person name="Bluhm B."/>
            <person name="Cannon C."/>
            <person name="Castanera R."/>
            <person name="Culley D."/>
            <person name="Daum C."/>
            <person name="Ezra D."/>
            <person name="Gonzalez J."/>
            <person name="Henrissat B."/>
            <person name="Kuo A."/>
            <person name="Liang C."/>
            <person name="Lipzen A."/>
            <person name="Lutzoni F."/>
            <person name="Magnuson J."/>
            <person name="Mondo S."/>
            <person name="Nolan M."/>
            <person name="Ohm R."/>
            <person name="Pangilinan J."/>
            <person name="Park H.-J."/>
            <person name="Ramirez L."/>
            <person name="Alfaro M."/>
            <person name="Sun H."/>
            <person name="Tritt A."/>
            <person name="Yoshinaga Y."/>
            <person name="Zwiers L.-H."/>
            <person name="Turgeon B."/>
            <person name="Goodwin S."/>
            <person name="Spatafora J."/>
            <person name="Crous P."/>
            <person name="Grigoriev I."/>
        </authorList>
    </citation>
    <scope>NUCLEOTIDE SEQUENCE</scope>
    <source>
        <strain evidence="1">ATCC 200398</strain>
    </source>
</reference>